<accession>A0ABS7S435</accession>
<dbReference type="PANTHER" id="PTHR11820:SF7">
    <property type="entry name" value="ACYLPYRUVASE FAHD1, MITOCHONDRIAL"/>
    <property type="match status" value="1"/>
</dbReference>
<dbReference type="GO" id="GO:0016787">
    <property type="term" value="F:hydrolase activity"/>
    <property type="evidence" value="ECO:0007669"/>
    <property type="project" value="UniProtKB-KW"/>
</dbReference>
<organism evidence="3 4">
    <name type="scientific">Occultella gossypii</name>
    <dbReference type="NCBI Taxonomy" id="2800820"/>
    <lineage>
        <taxon>Bacteria</taxon>
        <taxon>Bacillati</taxon>
        <taxon>Actinomycetota</taxon>
        <taxon>Actinomycetes</taxon>
        <taxon>Micrococcales</taxon>
        <taxon>Ruaniaceae</taxon>
        <taxon>Occultella</taxon>
    </lineage>
</organism>
<evidence type="ECO:0000313" key="4">
    <source>
        <dbReference type="Proteomes" id="UP000826651"/>
    </source>
</evidence>
<dbReference type="PANTHER" id="PTHR11820">
    <property type="entry name" value="ACYLPYRUVASE"/>
    <property type="match status" value="1"/>
</dbReference>
<protein>
    <submittedName>
        <fullName evidence="3">Fumarylacetoacetate hydrolase family protein</fullName>
    </submittedName>
</protein>
<evidence type="ECO:0000259" key="2">
    <source>
        <dbReference type="Pfam" id="PF01557"/>
    </source>
</evidence>
<dbReference type="Pfam" id="PF01557">
    <property type="entry name" value="FAA_hydrolase"/>
    <property type="match status" value="1"/>
</dbReference>
<evidence type="ECO:0000256" key="1">
    <source>
        <dbReference type="ARBA" id="ARBA00022723"/>
    </source>
</evidence>
<dbReference type="InterPro" id="IPR036663">
    <property type="entry name" value="Fumarylacetoacetase_C_sf"/>
</dbReference>
<gene>
    <name evidence="3" type="ORF">KCQ71_00765</name>
</gene>
<dbReference type="Gene3D" id="3.90.850.10">
    <property type="entry name" value="Fumarylacetoacetase-like, C-terminal domain"/>
    <property type="match status" value="1"/>
</dbReference>
<keyword evidence="3" id="KW-0378">Hydrolase</keyword>
<dbReference type="EMBL" id="JAGSHT010000001">
    <property type="protein sequence ID" value="MBZ2194668.1"/>
    <property type="molecule type" value="Genomic_DNA"/>
</dbReference>
<dbReference type="Proteomes" id="UP000826651">
    <property type="component" value="Unassembled WGS sequence"/>
</dbReference>
<comment type="caution">
    <text evidence="3">The sequence shown here is derived from an EMBL/GenBank/DDBJ whole genome shotgun (WGS) entry which is preliminary data.</text>
</comment>
<proteinExistence type="predicted"/>
<keyword evidence="1" id="KW-0479">Metal-binding</keyword>
<dbReference type="RefSeq" id="WP_223401749.1">
    <property type="nucleotide sequence ID" value="NZ_JAGSHT010000001.1"/>
</dbReference>
<evidence type="ECO:0000313" key="3">
    <source>
        <dbReference type="EMBL" id="MBZ2194668.1"/>
    </source>
</evidence>
<sequence>MKIASISRADGSTQWGLSDGQSFLAPASAGVDLPLDLVSAIQVSDWREQLRPALRQLHDGGGQWIRADQLAAPLVLGRNVFCLGPNYSDHAAESAHSPGVPAEPVYFSKATTTLAPPVHSLPLDRSLTTRLDWEVELAVVIAVGGRNIDEATALDHVLGYSVAIDFSARDVQEGRPEGQWFLGKSIDGYFPLGPWIVTTDEIPDPQALRIELTVNGVVKQHATTEAMLFPVRRIIADLSRYVTLQPGDVISTGTPGGVGNARDPQEHLAEGDRVVATISGIGSVTTTIVPTSGRSATTPGAS</sequence>
<name>A0ABS7S435_9MICO</name>
<dbReference type="SUPFAM" id="SSF56529">
    <property type="entry name" value="FAH"/>
    <property type="match status" value="1"/>
</dbReference>
<dbReference type="InterPro" id="IPR011234">
    <property type="entry name" value="Fumarylacetoacetase-like_C"/>
</dbReference>
<reference evidence="3 4" key="1">
    <citation type="submission" date="2021-04" db="EMBL/GenBank/DDBJ databases">
        <title>Ruania sp. nov., isolated from sandy soil of mangrove forest.</title>
        <authorList>
            <person name="Ge X."/>
            <person name="Huang R."/>
            <person name="Liu W."/>
        </authorList>
    </citation>
    <scope>NUCLEOTIDE SEQUENCE [LARGE SCALE GENOMIC DNA]</scope>
    <source>
        <strain evidence="3 4">N2-46</strain>
    </source>
</reference>
<feature type="domain" description="Fumarylacetoacetase-like C-terminal" evidence="2">
    <location>
        <begin position="80"/>
        <end position="289"/>
    </location>
</feature>
<keyword evidence="4" id="KW-1185">Reference proteome</keyword>